<keyword evidence="10" id="KW-0547">Nucleotide-binding</keyword>
<evidence type="ECO:0000256" key="15">
    <source>
        <dbReference type="ARBA" id="ARBA00023140"/>
    </source>
</evidence>
<dbReference type="Gene3D" id="3.40.50.12780">
    <property type="entry name" value="N-terminal domain of ligase-like"/>
    <property type="match status" value="1"/>
</dbReference>
<comment type="catalytic activity">
    <reaction evidence="16">
        <text>a very long-chain fatty acid + ATP + CoA = a very long-chain fatty acyl-CoA + AMP + diphosphate</text>
        <dbReference type="Rhea" id="RHEA:54536"/>
        <dbReference type="ChEBI" id="CHEBI:30616"/>
        <dbReference type="ChEBI" id="CHEBI:33019"/>
        <dbReference type="ChEBI" id="CHEBI:57287"/>
        <dbReference type="ChEBI" id="CHEBI:58950"/>
        <dbReference type="ChEBI" id="CHEBI:138261"/>
        <dbReference type="ChEBI" id="CHEBI:456215"/>
    </reaction>
</comment>
<evidence type="ECO:0000256" key="1">
    <source>
        <dbReference type="ARBA" id="ARBA00004502"/>
    </source>
</evidence>
<organism evidence="22 23">
    <name type="scientific">Venturia inaequalis</name>
    <name type="common">Apple scab fungus</name>
    <dbReference type="NCBI Taxonomy" id="5025"/>
    <lineage>
        <taxon>Eukaryota</taxon>
        <taxon>Fungi</taxon>
        <taxon>Dikarya</taxon>
        <taxon>Ascomycota</taxon>
        <taxon>Pezizomycotina</taxon>
        <taxon>Dothideomycetes</taxon>
        <taxon>Pleosporomycetidae</taxon>
        <taxon>Venturiales</taxon>
        <taxon>Venturiaceae</taxon>
        <taxon>Venturia</taxon>
    </lineage>
</organism>
<keyword evidence="15" id="KW-0576">Peroxisome</keyword>
<gene>
    <name evidence="22" type="ORF">EG327_009593</name>
</gene>
<dbReference type="GO" id="GO:0005778">
    <property type="term" value="C:peroxisomal membrane"/>
    <property type="evidence" value="ECO:0007669"/>
    <property type="project" value="UniProtKB-SubCell"/>
</dbReference>
<comment type="function">
    <text evidence="17">Acyl-CoA synthetase required for both the import of long chain fatty acids (LCFAs) (C14-C18) and the activation very long chain fatty acids (VLCFAs) (C20-C26) by esterification of the fatty acids into metabolically active CoA-thioesters for subsequent degradation or incorporation into phospholipids. The transport and fatty acyl-CoA synthetase activities are genetically separable and are thus independent activities. Esterifies VLCFAs in the peroxisome matrix. The VLCFAs are actively transported into peroxisomes by a PXA1-PXA2 heterodimeric transporter in the peroxisomal membrane.</text>
</comment>
<evidence type="ECO:0000256" key="12">
    <source>
        <dbReference type="ARBA" id="ARBA00022989"/>
    </source>
</evidence>
<dbReference type="EMBL" id="WNWR01000646">
    <property type="protein sequence ID" value="KAE9972084.1"/>
    <property type="molecule type" value="Genomic_DNA"/>
</dbReference>
<evidence type="ECO:0000256" key="11">
    <source>
        <dbReference type="ARBA" id="ARBA00022840"/>
    </source>
</evidence>
<evidence type="ECO:0000256" key="18">
    <source>
        <dbReference type="ARBA" id="ARBA00068795"/>
    </source>
</evidence>
<evidence type="ECO:0000256" key="20">
    <source>
        <dbReference type="SAM" id="MobiDB-lite"/>
    </source>
</evidence>
<dbReference type="SUPFAM" id="SSF56801">
    <property type="entry name" value="Acetyl-CoA synthetase-like"/>
    <property type="match status" value="1"/>
</dbReference>
<dbReference type="InterPro" id="IPR045851">
    <property type="entry name" value="AMP-bd_C_sf"/>
</dbReference>
<dbReference type="FunFam" id="3.40.50.12780:FF:000019">
    <property type="entry name" value="Long-chain fatty acid transporter"/>
    <property type="match status" value="1"/>
</dbReference>
<evidence type="ECO:0000256" key="14">
    <source>
        <dbReference type="ARBA" id="ARBA00023136"/>
    </source>
</evidence>
<evidence type="ECO:0000256" key="2">
    <source>
        <dbReference type="ARBA" id="ARBA00004585"/>
    </source>
</evidence>
<dbReference type="PANTHER" id="PTHR43107">
    <property type="entry name" value="LONG-CHAIN FATTY ACID TRANSPORT PROTEIN"/>
    <property type="match status" value="1"/>
</dbReference>
<keyword evidence="23" id="KW-1185">Reference proteome</keyword>
<evidence type="ECO:0000313" key="22">
    <source>
        <dbReference type="EMBL" id="KAE9972084.1"/>
    </source>
</evidence>
<keyword evidence="6" id="KW-1003">Cell membrane</keyword>
<evidence type="ECO:0000256" key="16">
    <source>
        <dbReference type="ARBA" id="ARBA00051585"/>
    </source>
</evidence>
<dbReference type="GO" id="GO:0005524">
    <property type="term" value="F:ATP binding"/>
    <property type="evidence" value="ECO:0007669"/>
    <property type="project" value="UniProtKB-KW"/>
</dbReference>
<dbReference type="GO" id="GO:0044539">
    <property type="term" value="P:long-chain fatty acid import into cell"/>
    <property type="evidence" value="ECO:0007669"/>
    <property type="project" value="TreeGrafter"/>
</dbReference>
<dbReference type="GO" id="GO:0005324">
    <property type="term" value="F:long-chain fatty acid transmembrane transporter activity"/>
    <property type="evidence" value="ECO:0007669"/>
    <property type="project" value="TreeGrafter"/>
</dbReference>
<dbReference type="InterPro" id="IPR042099">
    <property type="entry name" value="ANL_N_sf"/>
</dbReference>
<comment type="subcellular location">
    <subcellularLocation>
        <location evidence="3">Cell membrane</location>
        <topology evidence="3">Multi-pass membrane protein</topology>
    </subcellularLocation>
    <subcellularLocation>
        <location evidence="1">Lipid droplet</location>
    </subcellularLocation>
    <subcellularLocation>
        <location evidence="2">Peroxisome membrane</location>
        <topology evidence="2">Multi-pass membrane protein</topology>
    </subcellularLocation>
</comment>
<keyword evidence="7" id="KW-0436">Ligase</keyword>
<keyword evidence="12" id="KW-1133">Transmembrane helix</keyword>
<evidence type="ECO:0000256" key="17">
    <source>
        <dbReference type="ARBA" id="ARBA00060276"/>
    </source>
</evidence>
<feature type="region of interest" description="Disordered" evidence="20">
    <location>
        <begin position="581"/>
        <end position="600"/>
    </location>
</feature>
<evidence type="ECO:0000259" key="21">
    <source>
        <dbReference type="Pfam" id="PF00501"/>
    </source>
</evidence>
<keyword evidence="9" id="KW-0812">Transmembrane</keyword>
<keyword evidence="13" id="KW-0445">Lipid transport</keyword>
<evidence type="ECO:0000256" key="4">
    <source>
        <dbReference type="ARBA" id="ARBA00006432"/>
    </source>
</evidence>
<dbReference type="GO" id="GO:0004467">
    <property type="term" value="F:long-chain fatty acid-CoA ligase activity"/>
    <property type="evidence" value="ECO:0007669"/>
    <property type="project" value="TreeGrafter"/>
</dbReference>
<keyword evidence="5" id="KW-0813">Transport</keyword>
<reference evidence="22 23" key="1">
    <citation type="submission" date="2019-07" db="EMBL/GenBank/DDBJ databases">
        <title>Venturia inaequalis Genome Resource.</title>
        <authorList>
            <person name="Lichtner F.J."/>
        </authorList>
    </citation>
    <scope>NUCLEOTIDE SEQUENCE [LARGE SCALE GENOMIC DNA]</scope>
    <source>
        <strain evidence="22 23">DMI_063113</strain>
    </source>
</reference>
<sequence>MTPLPLYLTVPAVTGLFHYLDARFRIRSDLSLLSNFIRSTVRGNSLEKQDKLSAFYKFEEWAKSKSHANKILLHYGGKSWTYAEAYQHVLQYGTWMKTTFGIQKGEIVALDCMNSEMFIWIWLGLWSIGAKPAFINYNLTDRSLLHSVKTSTARVVLVDERVKGKYTEELLNQFADANFREGKGFCEVVFMDGVLRKGIDEIQPMRFPDSDRGGQLLKDMAILIYTSGTTGLPKPAVVSWAKIVISGTFMAGGVPITNNDVMYTCMPLYHSSAALLAFGPVLQAGSTLSLGEKFHRAGFWEDCRATNATIVQYVGETCRYLLSSPPSPKDKQHNVRTAFGNGQRPDVWPKFKERFGIDTIVEFYAATEGPGLLFNRSCNSFAEGAVGLSGLLTSLISGPRQKILKLDFETSSPLRDPKTGLCIIAGVNEPGELVNKLDEKDIDAQFQGYYGNKKATSSKVLRDVVYKGDAYFSTGDVMRRDEEGRWFFCDRIGDTFRWKSENVSTAEVAEVLGRISHISEANVYGVEIPGHDGRAGCAALTLENEQAAVSEAMLSEVAAQAMKGLPKYAVPLFLRVQKSEQTAKDRTGTNKQQKVSLRNEGVDPSKVADDLYWLPPHEKVYRKFGVDEWRMLGAGQVKL</sequence>
<keyword evidence="11" id="KW-0067">ATP-binding</keyword>
<dbReference type="InterPro" id="IPR020845">
    <property type="entry name" value="AMP-binding_CS"/>
</dbReference>
<dbReference type="Gene3D" id="3.30.300.30">
    <property type="match status" value="1"/>
</dbReference>
<dbReference type="GO" id="GO:0009898">
    <property type="term" value="C:cytoplasmic side of plasma membrane"/>
    <property type="evidence" value="ECO:0007669"/>
    <property type="project" value="TreeGrafter"/>
</dbReference>
<accession>A0A8H3YSS7</accession>
<evidence type="ECO:0000256" key="9">
    <source>
        <dbReference type="ARBA" id="ARBA00022692"/>
    </source>
</evidence>
<proteinExistence type="inferred from homology"/>
<evidence type="ECO:0000256" key="6">
    <source>
        <dbReference type="ARBA" id="ARBA00022475"/>
    </source>
</evidence>
<evidence type="ECO:0000256" key="8">
    <source>
        <dbReference type="ARBA" id="ARBA00022677"/>
    </source>
</evidence>
<dbReference type="Proteomes" id="UP000490939">
    <property type="component" value="Unassembled WGS sequence"/>
</dbReference>
<keyword evidence="14" id="KW-0472">Membrane</keyword>
<keyword evidence="8" id="KW-0551">Lipid droplet</keyword>
<evidence type="ECO:0000313" key="23">
    <source>
        <dbReference type="Proteomes" id="UP000490939"/>
    </source>
</evidence>
<dbReference type="PANTHER" id="PTHR43107:SF15">
    <property type="entry name" value="FATTY ACID TRANSPORT PROTEIN 3, ISOFORM A"/>
    <property type="match status" value="1"/>
</dbReference>
<evidence type="ECO:0000256" key="3">
    <source>
        <dbReference type="ARBA" id="ARBA00004651"/>
    </source>
</evidence>
<comment type="similarity">
    <text evidence="4">Belongs to the ATP-dependent AMP-binding enzyme family.</text>
</comment>
<dbReference type="GO" id="GO:0005811">
    <property type="term" value="C:lipid droplet"/>
    <property type="evidence" value="ECO:0007669"/>
    <property type="project" value="UniProtKB-SubCell"/>
</dbReference>
<protein>
    <recommendedName>
        <fullName evidence="18">Very long-chain fatty acid transport protein</fullName>
    </recommendedName>
    <alternativeName>
        <fullName evidence="19">Very-long-chain acyl-CoA synthetase</fullName>
    </alternativeName>
</protein>
<name>A0A8H3YSS7_VENIN</name>
<dbReference type="AlphaFoldDB" id="A0A8H3YSS7"/>
<dbReference type="Pfam" id="PF00501">
    <property type="entry name" value="AMP-binding"/>
    <property type="match status" value="1"/>
</dbReference>
<dbReference type="PROSITE" id="PS00455">
    <property type="entry name" value="AMP_BINDING"/>
    <property type="match status" value="1"/>
</dbReference>
<evidence type="ECO:0000256" key="7">
    <source>
        <dbReference type="ARBA" id="ARBA00022598"/>
    </source>
</evidence>
<evidence type="ECO:0000256" key="19">
    <source>
        <dbReference type="ARBA" id="ARBA00078285"/>
    </source>
</evidence>
<evidence type="ECO:0000256" key="5">
    <source>
        <dbReference type="ARBA" id="ARBA00022448"/>
    </source>
</evidence>
<evidence type="ECO:0000256" key="10">
    <source>
        <dbReference type="ARBA" id="ARBA00022741"/>
    </source>
</evidence>
<feature type="domain" description="AMP-dependent synthetase/ligase" evidence="21">
    <location>
        <begin position="60"/>
        <end position="420"/>
    </location>
</feature>
<comment type="caution">
    <text evidence="22">The sequence shown here is derived from an EMBL/GenBank/DDBJ whole genome shotgun (WGS) entry which is preliminary data.</text>
</comment>
<evidence type="ECO:0000256" key="13">
    <source>
        <dbReference type="ARBA" id="ARBA00023055"/>
    </source>
</evidence>
<dbReference type="InterPro" id="IPR000873">
    <property type="entry name" value="AMP-dep_synth/lig_dom"/>
</dbReference>
<dbReference type="FunFam" id="3.30.300.30:FF:000002">
    <property type="entry name" value="Long-chain fatty acid transport protein 1"/>
    <property type="match status" value="1"/>
</dbReference>